<dbReference type="Proteomes" id="UP000053455">
    <property type="component" value="Unassembled WGS sequence"/>
</dbReference>
<dbReference type="CDD" id="cd16321">
    <property type="entry name" value="MraZ_C"/>
    <property type="match status" value="1"/>
</dbReference>
<dbReference type="Gene3D" id="3.40.1550.20">
    <property type="entry name" value="Transcriptional regulator MraZ domain"/>
    <property type="match status" value="1"/>
</dbReference>
<sequence length="164" mass="18784">MSQRPTGFGGQGFSLRGEKDRFVLPPKLRNRIFEATGERTLCIGQHSKWPCLTGFGLDRQEQFDTILDREQRIATELGNQFDRDEMMLNLWDFEEVPFDKSGRFVLPDTVVGMFDVAGEIYFQGVGEFITMWNPQVLLAQEGPNFRGPQAKCRSEMAKAEAKRK</sequence>
<evidence type="ECO:0008006" key="3">
    <source>
        <dbReference type="Google" id="ProtNLM"/>
    </source>
</evidence>
<evidence type="ECO:0000313" key="2">
    <source>
        <dbReference type="Proteomes" id="UP000053455"/>
    </source>
</evidence>
<dbReference type="SUPFAM" id="SSF89447">
    <property type="entry name" value="AbrB/MazE/MraZ-like"/>
    <property type="match status" value="1"/>
</dbReference>
<name>A0A0H0XNM9_9SPHN</name>
<gene>
    <name evidence="1" type="ORF">AAV99_00705</name>
</gene>
<dbReference type="PATRIC" id="fig|874156.12.peg.148"/>
<dbReference type="EMBL" id="LBHU01000001">
    <property type="protein sequence ID" value="KLI64223.1"/>
    <property type="molecule type" value="Genomic_DNA"/>
</dbReference>
<dbReference type="InterPro" id="IPR037914">
    <property type="entry name" value="SpoVT-AbrB_sf"/>
</dbReference>
<accession>A0A0H0XNM9</accession>
<comment type="caution">
    <text evidence="1">The sequence shown here is derived from an EMBL/GenBank/DDBJ whole genome shotgun (WGS) entry which is preliminary data.</text>
</comment>
<dbReference type="STRING" id="874156.GCA_001021555_01143"/>
<evidence type="ECO:0000313" key="1">
    <source>
        <dbReference type="EMBL" id="KLI64223.1"/>
    </source>
</evidence>
<dbReference type="AlphaFoldDB" id="A0A0H0XNM9"/>
<dbReference type="InterPro" id="IPR035644">
    <property type="entry name" value="MraZ_C"/>
</dbReference>
<reference evidence="1 2" key="1">
    <citation type="submission" date="2015-04" db="EMBL/GenBank/DDBJ databases">
        <title>The draft genome sequence of Erythrobacter marinus HWDM-33.</title>
        <authorList>
            <person name="Zhuang L."/>
            <person name="Liu Y."/>
            <person name="Shao Z."/>
        </authorList>
    </citation>
    <scope>NUCLEOTIDE SEQUENCE [LARGE SCALE GENOMIC DNA]</scope>
    <source>
        <strain evidence="1 2">HWDM-33</strain>
    </source>
</reference>
<keyword evidence="2" id="KW-1185">Reference proteome</keyword>
<dbReference type="OrthoDB" id="9807753at2"/>
<proteinExistence type="predicted"/>
<dbReference type="InterPro" id="IPR038619">
    <property type="entry name" value="MraZ_sf"/>
</dbReference>
<protein>
    <recommendedName>
        <fullName evidence="3">Division/cell wall cluster transcriptional repressor MraZ</fullName>
    </recommendedName>
</protein>
<organism evidence="1 2">
    <name type="scientific">Aurantiacibacter marinus</name>
    <dbReference type="NCBI Taxonomy" id="874156"/>
    <lineage>
        <taxon>Bacteria</taxon>
        <taxon>Pseudomonadati</taxon>
        <taxon>Pseudomonadota</taxon>
        <taxon>Alphaproteobacteria</taxon>
        <taxon>Sphingomonadales</taxon>
        <taxon>Erythrobacteraceae</taxon>
        <taxon>Aurantiacibacter</taxon>
    </lineage>
</organism>
<dbReference type="RefSeq" id="WP_047092083.1">
    <property type="nucleotide sequence ID" value="NZ_LBHU01000001.1"/>
</dbReference>